<dbReference type="Pfam" id="PF00644">
    <property type="entry name" value="PARP"/>
    <property type="match status" value="1"/>
</dbReference>
<dbReference type="Pfam" id="PF02877">
    <property type="entry name" value="PARP_reg"/>
    <property type="match status" value="1"/>
</dbReference>
<feature type="compositionally biased region" description="Basic and acidic residues" evidence="9">
    <location>
        <begin position="104"/>
        <end position="116"/>
    </location>
</feature>
<evidence type="ECO:0000256" key="4">
    <source>
        <dbReference type="ARBA" id="ARBA00022695"/>
    </source>
</evidence>
<dbReference type="GO" id="GO:0016779">
    <property type="term" value="F:nucleotidyltransferase activity"/>
    <property type="evidence" value="ECO:0007669"/>
    <property type="project" value="UniProtKB-KW"/>
</dbReference>
<name>A0A2H3IUC3_WOLCO</name>
<evidence type="ECO:0000256" key="8">
    <source>
        <dbReference type="RuleBase" id="RU362114"/>
    </source>
</evidence>
<feature type="compositionally biased region" description="Basic and acidic residues" evidence="9">
    <location>
        <begin position="267"/>
        <end position="276"/>
    </location>
</feature>
<dbReference type="InterPro" id="IPR050800">
    <property type="entry name" value="ARTD/PARP"/>
</dbReference>
<evidence type="ECO:0000259" key="11">
    <source>
        <dbReference type="PROSITE" id="PS51060"/>
    </source>
</evidence>
<evidence type="ECO:0000256" key="6">
    <source>
        <dbReference type="ARBA" id="ARBA00023242"/>
    </source>
</evidence>
<dbReference type="CDD" id="cd07997">
    <property type="entry name" value="WGR_PARP"/>
    <property type="match status" value="1"/>
</dbReference>
<dbReference type="InterPro" id="IPR036616">
    <property type="entry name" value="Poly(ADP-ribose)pol_reg_dom_sf"/>
</dbReference>
<protein>
    <recommendedName>
        <fullName evidence="8">Poly [ADP-ribose] polymerase</fullName>
        <shortName evidence="8">PARP</shortName>
        <ecNumber evidence="8">2.4.2.-</ecNumber>
    </recommendedName>
</protein>
<reference evidence="13 14" key="1">
    <citation type="journal article" date="2012" name="Science">
        <title>The Paleozoic origin of enzymatic lignin decomposition reconstructed from 31 fungal genomes.</title>
        <authorList>
            <person name="Floudas D."/>
            <person name="Binder M."/>
            <person name="Riley R."/>
            <person name="Barry K."/>
            <person name="Blanchette R.A."/>
            <person name="Henrissat B."/>
            <person name="Martinez A.T."/>
            <person name="Otillar R."/>
            <person name="Spatafora J.W."/>
            <person name="Yadav J.S."/>
            <person name="Aerts A."/>
            <person name="Benoit I."/>
            <person name="Boyd A."/>
            <person name="Carlson A."/>
            <person name="Copeland A."/>
            <person name="Coutinho P.M."/>
            <person name="de Vries R.P."/>
            <person name="Ferreira P."/>
            <person name="Findley K."/>
            <person name="Foster B."/>
            <person name="Gaskell J."/>
            <person name="Glotzer D."/>
            <person name="Gorecki P."/>
            <person name="Heitman J."/>
            <person name="Hesse C."/>
            <person name="Hori C."/>
            <person name="Igarashi K."/>
            <person name="Jurgens J.A."/>
            <person name="Kallen N."/>
            <person name="Kersten P."/>
            <person name="Kohler A."/>
            <person name="Kuees U."/>
            <person name="Kumar T.K.A."/>
            <person name="Kuo A."/>
            <person name="LaButti K."/>
            <person name="Larrondo L.F."/>
            <person name="Lindquist E."/>
            <person name="Ling A."/>
            <person name="Lombard V."/>
            <person name="Lucas S."/>
            <person name="Lundell T."/>
            <person name="Martin R."/>
            <person name="McLaughlin D.J."/>
            <person name="Morgenstern I."/>
            <person name="Morin E."/>
            <person name="Murat C."/>
            <person name="Nagy L.G."/>
            <person name="Nolan M."/>
            <person name="Ohm R.A."/>
            <person name="Patyshakuliyeva A."/>
            <person name="Rokas A."/>
            <person name="Ruiz-Duenas F.J."/>
            <person name="Sabat G."/>
            <person name="Salamov A."/>
            <person name="Samejima M."/>
            <person name="Schmutz J."/>
            <person name="Slot J.C."/>
            <person name="St John F."/>
            <person name="Stenlid J."/>
            <person name="Sun H."/>
            <person name="Sun S."/>
            <person name="Syed K."/>
            <person name="Tsang A."/>
            <person name="Wiebenga A."/>
            <person name="Young D."/>
            <person name="Pisabarro A."/>
            <person name="Eastwood D.C."/>
            <person name="Martin F."/>
            <person name="Cullen D."/>
            <person name="Grigoriev I.V."/>
            <person name="Hibbett D.S."/>
        </authorList>
    </citation>
    <scope>NUCLEOTIDE SEQUENCE [LARGE SCALE GENOMIC DNA]</scope>
    <source>
        <strain evidence="13 14">MD-104</strain>
    </source>
</reference>
<comment type="catalytic activity">
    <reaction evidence="7">
        <text>NAD(+) + (ADP-D-ribosyl)n-acceptor = nicotinamide + (ADP-D-ribosyl)n+1-acceptor + H(+).</text>
        <dbReference type="EC" id="2.4.2.30"/>
    </reaction>
</comment>
<dbReference type="PROSITE" id="PS51977">
    <property type="entry name" value="WGR"/>
    <property type="match status" value="1"/>
</dbReference>
<accession>A0A2H3IUC3</accession>
<evidence type="ECO:0000256" key="3">
    <source>
        <dbReference type="ARBA" id="ARBA00022679"/>
    </source>
</evidence>
<dbReference type="CDD" id="cd01437">
    <property type="entry name" value="parp_like"/>
    <property type="match status" value="1"/>
</dbReference>
<keyword evidence="6" id="KW-0539">Nucleus</keyword>
<dbReference type="SUPFAM" id="SSF142921">
    <property type="entry name" value="WGR domain-like"/>
    <property type="match status" value="1"/>
</dbReference>
<feature type="domain" description="PARP alpha-helical" evidence="11">
    <location>
        <begin position="227"/>
        <end position="361"/>
    </location>
</feature>
<evidence type="ECO:0000256" key="5">
    <source>
        <dbReference type="ARBA" id="ARBA00023027"/>
    </source>
</evidence>
<sequence>MPPRKKAATADASDAPAPVPTRSSTRTRAPSARATAVAAAASIATKPAAKEKADSKANFASTKGKGKGKRVRDASDDEAEAAPDAKRGKAGDEADATNDINDEADSKKPQADAKSDDMAGKFVTVLKRGTAPVDPCSGRVDTHQVLETPEGVWDATLNQTNVLQNANKFYVIQLLHPIGNPGSSLLFTRWGRVGEIGQQQQKVTHKHGPFPIATAINEFRKQFKNKAGVDWNQRHGMVAKKGKYQWIERVFEDEKEDAEDSTKAGPSKKEEAEKIADSTLGPEIQASALRSIISQPTGDTATQLGGFRQAVLELTGRYYSIIPHAFGRSRPIVIDTAIHLKRELELVDALSDMEIASKLIASTAQTLQRDASGQLLNPLDANFLSLGLSFMEPIVRSSKEFAALQTYARDTHGATHGHYQVNVKHAYRVERQSETDAWMKSGHDKAVDGERLLLWHGSRTTNFAGILSQGLRIAPPEGYMFGKGVYFADSAGYCHSYLSNHTGLLLLCEVVAKPFFEQRDSNYNADEDCKKAQKKATKGLGRTQPAEWQDAGEALDNEALKGCHMPKGPAKDVDTPLGLYLQYNEIRVRYLLMVDMK</sequence>
<feature type="region of interest" description="Disordered" evidence="9">
    <location>
        <begin position="1"/>
        <end position="116"/>
    </location>
</feature>
<keyword evidence="3 8" id="KW-0808">Transferase</keyword>
<keyword evidence="2 8" id="KW-0328">Glycosyltransferase</keyword>
<dbReference type="OMA" id="QGENDRF"/>
<dbReference type="Gene3D" id="1.20.142.10">
    <property type="entry name" value="Poly(ADP-ribose) polymerase, regulatory domain"/>
    <property type="match status" value="1"/>
</dbReference>
<evidence type="ECO:0000313" key="13">
    <source>
        <dbReference type="EMBL" id="PCH33025.1"/>
    </source>
</evidence>
<dbReference type="PROSITE" id="PS51060">
    <property type="entry name" value="PARP_ALPHA_HD"/>
    <property type="match status" value="1"/>
</dbReference>
<dbReference type="SUPFAM" id="SSF56399">
    <property type="entry name" value="ADP-ribosylation"/>
    <property type="match status" value="1"/>
</dbReference>
<comment type="subcellular location">
    <subcellularLocation>
        <location evidence="1">Nucleus</location>
    </subcellularLocation>
</comment>
<dbReference type="EMBL" id="KB467831">
    <property type="protein sequence ID" value="PCH33025.1"/>
    <property type="molecule type" value="Genomic_DNA"/>
</dbReference>
<dbReference type="InterPro" id="IPR036930">
    <property type="entry name" value="WGR_dom_sf"/>
</dbReference>
<proteinExistence type="predicted"/>
<evidence type="ECO:0000256" key="9">
    <source>
        <dbReference type="SAM" id="MobiDB-lite"/>
    </source>
</evidence>
<keyword evidence="14" id="KW-1185">Reference proteome</keyword>
<dbReference type="AlphaFoldDB" id="A0A2H3IUC3"/>
<dbReference type="EC" id="2.4.2.-" evidence="8"/>
<evidence type="ECO:0000256" key="7">
    <source>
        <dbReference type="ARBA" id="ARBA00033987"/>
    </source>
</evidence>
<dbReference type="GO" id="GO:1990404">
    <property type="term" value="F:NAD+-protein mono-ADP-ribosyltransferase activity"/>
    <property type="evidence" value="ECO:0007669"/>
    <property type="project" value="TreeGrafter"/>
</dbReference>
<feature type="domain" description="PARP catalytic" evidence="10">
    <location>
        <begin position="377"/>
        <end position="597"/>
    </location>
</feature>
<feature type="domain" description="WGR" evidence="12">
    <location>
        <begin position="142"/>
        <end position="244"/>
    </location>
</feature>
<dbReference type="OrthoDB" id="2017365at2759"/>
<feature type="compositionally biased region" description="Acidic residues" evidence="9">
    <location>
        <begin position="93"/>
        <end position="103"/>
    </location>
</feature>
<keyword evidence="5 8" id="KW-0520">NAD</keyword>
<dbReference type="GO" id="GO:0070212">
    <property type="term" value="P:protein poly-ADP-ribosylation"/>
    <property type="evidence" value="ECO:0007669"/>
    <property type="project" value="TreeGrafter"/>
</dbReference>
<feature type="compositionally biased region" description="Low complexity" evidence="9">
    <location>
        <begin position="9"/>
        <end position="47"/>
    </location>
</feature>
<evidence type="ECO:0000259" key="12">
    <source>
        <dbReference type="PROSITE" id="PS51977"/>
    </source>
</evidence>
<dbReference type="SUPFAM" id="SSF47587">
    <property type="entry name" value="Domain of poly(ADP-ribose) polymerase"/>
    <property type="match status" value="1"/>
</dbReference>
<dbReference type="Gene3D" id="3.90.228.10">
    <property type="match status" value="1"/>
</dbReference>
<dbReference type="Proteomes" id="UP000218811">
    <property type="component" value="Unassembled WGS sequence"/>
</dbReference>
<dbReference type="GO" id="GO:0006302">
    <property type="term" value="P:double-strand break repair"/>
    <property type="evidence" value="ECO:0007669"/>
    <property type="project" value="TreeGrafter"/>
</dbReference>
<keyword evidence="4" id="KW-0548">Nucleotidyltransferase</keyword>
<dbReference type="PROSITE" id="PS51059">
    <property type="entry name" value="PARP_CATALYTIC"/>
    <property type="match status" value="1"/>
</dbReference>
<dbReference type="STRING" id="742152.A0A2H3IUC3"/>
<feature type="compositionally biased region" description="Basic and acidic residues" evidence="9">
    <location>
        <begin position="83"/>
        <end position="92"/>
    </location>
</feature>
<dbReference type="Pfam" id="PF05406">
    <property type="entry name" value="WGR"/>
    <property type="match status" value="1"/>
</dbReference>
<dbReference type="InterPro" id="IPR004102">
    <property type="entry name" value="Poly(ADP-ribose)pol_reg_dom"/>
</dbReference>
<evidence type="ECO:0000313" key="14">
    <source>
        <dbReference type="Proteomes" id="UP000218811"/>
    </source>
</evidence>
<dbReference type="InterPro" id="IPR008893">
    <property type="entry name" value="WGR_domain"/>
</dbReference>
<gene>
    <name evidence="13" type="ORF">WOLCODRAFT_63654</name>
</gene>
<dbReference type="PANTHER" id="PTHR10459">
    <property type="entry name" value="DNA LIGASE"/>
    <property type="match status" value="1"/>
</dbReference>
<evidence type="ECO:0000256" key="2">
    <source>
        <dbReference type="ARBA" id="ARBA00022676"/>
    </source>
</evidence>
<dbReference type="GO" id="GO:0003950">
    <property type="term" value="F:NAD+ poly-ADP-ribosyltransferase activity"/>
    <property type="evidence" value="ECO:0007669"/>
    <property type="project" value="UniProtKB-UniRule"/>
</dbReference>
<dbReference type="GO" id="GO:0005730">
    <property type="term" value="C:nucleolus"/>
    <property type="evidence" value="ECO:0007669"/>
    <property type="project" value="TreeGrafter"/>
</dbReference>
<dbReference type="InterPro" id="IPR012317">
    <property type="entry name" value="Poly(ADP-ribose)pol_cat_dom"/>
</dbReference>
<evidence type="ECO:0000256" key="1">
    <source>
        <dbReference type="ARBA" id="ARBA00004123"/>
    </source>
</evidence>
<evidence type="ECO:0000259" key="10">
    <source>
        <dbReference type="PROSITE" id="PS51059"/>
    </source>
</evidence>
<feature type="region of interest" description="Disordered" evidence="9">
    <location>
        <begin position="255"/>
        <end position="276"/>
    </location>
</feature>
<dbReference type="PANTHER" id="PTHR10459:SF60">
    <property type="entry name" value="POLY [ADP-RIBOSE] POLYMERASE 2"/>
    <property type="match status" value="1"/>
</dbReference>
<organism evidence="13 14">
    <name type="scientific">Wolfiporia cocos (strain MD-104)</name>
    <name type="common">Brown rot fungus</name>
    <dbReference type="NCBI Taxonomy" id="742152"/>
    <lineage>
        <taxon>Eukaryota</taxon>
        <taxon>Fungi</taxon>
        <taxon>Dikarya</taxon>
        <taxon>Basidiomycota</taxon>
        <taxon>Agaricomycotina</taxon>
        <taxon>Agaricomycetes</taxon>
        <taxon>Polyporales</taxon>
        <taxon>Phaeolaceae</taxon>
        <taxon>Wolfiporia</taxon>
    </lineage>
</organism>
<dbReference type="SMART" id="SM00773">
    <property type="entry name" value="WGR"/>
    <property type="match status" value="1"/>
</dbReference>